<dbReference type="GO" id="GO:0005085">
    <property type="term" value="F:guanyl-nucleotide exchange factor activity"/>
    <property type="evidence" value="ECO:0007669"/>
    <property type="project" value="InterPro"/>
</dbReference>
<name>A0A177A944_9PEZI</name>
<reference evidence="3" key="1">
    <citation type="submission" date="2016-03" db="EMBL/GenBank/DDBJ databases">
        <title>Updated assembly of Pseudogymnoascus destructans, the fungus causing white-nose syndrome of bats.</title>
        <authorList>
            <person name="Palmer J.M."/>
            <person name="Drees K.P."/>
            <person name="Foster J.T."/>
            <person name="Lindner D.L."/>
        </authorList>
    </citation>
    <scope>NUCLEOTIDE SEQUENCE [LARGE SCALE GENOMIC DNA]</scope>
    <source>
        <strain evidence="3">20631-21</strain>
    </source>
</reference>
<feature type="domain" description="VPS9" evidence="2">
    <location>
        <begin position="244"/>
        <end position="397"/>
    </location>
</feature>
<feature type="compositionally biased region" description="Basic and acidic residues" evidence="1">
    <location>
        <begin position="567"/>
        <end position="586"/>
    </location>
</feature>
<evidence type="ECO:0000259" key="2">
    <source>
        <dbReference type="PROSITE" id="PS51205"/>
    </source>
</evidence>
<dbReference type="GeneID" id="36288547"/>
<accession>A0A177A944</accession>
<dbReference type="Pfam" id="PF02204">
    <property type="entry name" value="VPS9"/>
    <property type="match status" value="1"/>
</dbReference>
<feature type="region of interest" description="Disordered" evidence="1">
    <location>
        <begin position="535"/>
        <end position="603"/>
    </location>
</feature>
<dbReference type="Proteomes" id="UP000077154">
    <property type="component" value="Unassembled WGS sequence"/>
</dbReference>
<dbReference type="GO" id="GO:0031267">
    <property type="term" value="F:small GTPase binding"/>
    <property type="evidence" value="ECO:0007669"/>
    <property type="project" value="TreeGrafter"/>
</dbReference>
<feature type="region of interest" description="Disordered" evidence="1">
    <location>
        <begin position="1"/>
        <end position="90"/>
    </location>
</feature>
<dbReference type="RefSeq" id="XP_024323218.1">
    <property type="nucleotide sequence ID" value="XM_024469103.1"/>
</dbReference>
<feature type="compositionally biased region" description="Polar residues" evidence="1">
    <location>
        <begin position="59"/>
        <end position="71"/>
    </location>
</feature>
<dbReference type="PROSITE" id="PS51205">
    <property type="entry name" value="VPS9"/>
    <property type="match status" value="1"/>
</dbReference>
<dbReference type="EMBL" id="KV441398">
    <property type="protein sequence ID" value="OAF57932.1"/>
    <property type="molecule type" value="Genomic_DNA"/>
</dbReference>
<feature type="compositionally biased region" description="Polar residues" evidence="1">
    <location>
        <begin position="421"/>
        <end position="437"/>
    </location>
</feature>
<sequence length="717" mass="77493">MAPKTPNNGDEPGRRPLQAYNSFPRIDSDPKDPSRRTRASTSDGSSPKASYEKDAEYSKQPSESDSIPSTTDRARKGSDKSGELDTSELPSDFDALPVELISLTDTFVDSLSAKVHATPPTVDRLSMLMQDFYVLAATHINTHISILSSRQNRRASPAASISSKSSAASRIRARAAPIGTKDRPKALEPQDSDQQLLTVEEIAEKKKARKVLEHKRLALEEAVERTVCDKVYNKIWRHRSTQDEAQDEKLRSKTAALAVVGIGLTDLGIDLGGETSSNDTSKEEEVKSWLEGARQELLLMNSDTSPLGKLQHLKAAHKCIVETLSHFHPSSSADEIMPMLIYTLITSPTEDLNVISNLYFIQRFRCESKIDGEAAYCLTNLEAAITFLETVDLTQLRADEAPSGPPKSSSRPTTPRFESPQPISASTPAQGVSTPSLSPAVISPPSTDSRSGSVRKSDISPSILRPPPTNRRLSELFHPAQALGAAAQDAVLNTADQGIKTIGNSLGESYNFLLGKLKERQEAKHEVVVPKTLDEARKLVEPNQPDDDDVDTTSAASPNSIAPPAPKSDDKTIHLIADRPPRDRSIDSASSSASTKRAAPGVTTPALQVADGIRMLSNTFNPMSKFAGGIGMMRGFGRAAPPTAGKEKVDGGVEELTTAFPDLAAVLPPGKAGVKIDPPIQRFMEVRDPGELRLNEVAELLRDYRRLAGSLKELGAL</sequence>
<dbReference type="PANTHER" id="PTHR23101">
    <property type="entry name" value="RAB GDP/GTP EXCHANGE FACTOR"/>
    <property type="match status" value="1"/>
</dbReference>
<evidence type="ECO:0000313" key="3">
    <source>
        <dbReference type="EMBL" id="OAF57932.1"/>
    </source>
</evidence>
<dbReference type="GO" id="GO:0005829">
    <property type="term" value="C:cytosol"/>
    <property type="evidence" value="ECO:0007669"/>
    <property type="project" value="TreeGrafter"/>
</dbReference>
<feature type="compositionally biased region" description="Low complexity" evidence="1">
    <location>
        <begin position="406"/>
        <end position="416"/>
    </location>
</feature>
<proteinExistence type="predicted"/>
<feature type="compositionally biased region" description="Polar residues" evidence="1">
    <location>
        <begin position="39"/>
        <end position="48"/>
    </location>
</feature>
<feature type="compositionally biased region" description="Basic and acidic residues" evidence="1">
    <location>
        <begin position="26"/>
        <end position="35"/>
    </location>
</feature>
<dbReference type="SMART" id="SM00167">
    <property type="entry name" value="VPS9"/>
    <property type="match status" value="1"/>
</dbReference>
<dbReference type="VEuPathDB" id="FungiDB:GMDG_04695"/>
<dbReference type="eggNOG" id="KOG2319">
    <property type="taxonomic scope" value="Eukaryota"/>
</dbReference>
<dbReference type="AlphaFoldDB" id="A0A177A944"/>
<dbReference type="Gene3D" id="1.20.1050.80">
    <property type="entry name" value="VPS9 domain"/>
    <property type="match status" value="1"/>
</dbReference>
<organism evidence="3">
    <name type="scientific">Pseudogymnoascus destructans</name>
    <dbReference type="NCBI Taxonomy" id="655981"/>
    <lineage>
        <taxon>Eukaryota</taxon>
        <taxon>Fungi</taxon>
        <taxon>Dikarya</taxon>
        <taxon>Ascomycota</taxon>
        <taxon>Pezizomycotina</taxon>
        <taxon>Leotiomycetes</taxon>
        <taxon>Thelebolales</taxon>
        <taxon>Thelebolaceae</taxon>
        <taxon>Pseudogymnoascus</taxon>
    </lineage>
</organism>
<feature type="compositionally biased region" description="Polar residues" evidence="1">
    <location>
        <begin position="444"/>
        <end position="454"/>
    </location>
</feature>
<dbReference type="GO" id="GO:0016192">
    <property type="term" value="P:vesicle-mediated transport"/>
    <property type="evidence" value="ECO:0007669"/>
    <property type="project" value="InterPro"/>
</dbReference>
<dbReference type="PANTHER" id="PTHR23101:SF97">
    <property type="entry name" value="DOMAIN PROTEIN, PUTATIVE (AFU_ORTHOLOGUE AFUA_2G10890)-RELATED"/>
    <property type="match status" value="1"/>
</dbReference>
<dbReference type="OrthoDB" id="10264848at2759"/>
<feature type="compositionally biased region" description="Basic and acidic residues" evidence="1">
    <location>
        <begin position="72"/>
        <end position="83"/>
    </location>
</feature>
<dbReference type="InterPro" id="IPR037191">
    <property type="entry name" value="VPS9_dom_sf"/>
</dbReference>
<dbReference type="InterPro" id="IPR045046">
    <property type="entry name" value="Vps9-like"/>
</dbReference>
<evidence type="ECO:0000256" key="1">
    <source>
        <dbReference type="SAM" id="MobiDB-lite"/>
    </source>
</evidence>
<dbReference type="InterPro" id="IPR003123">
    <property type="entry name" value="VPS9"/>
</dbReference>
<protein>
    <recommendedName>
        <fullName evidence="2">VPS9 domain-containing protein</fullName>
    </recommendedName>
</protein>
<feature type="region of interest" description="Disordered" evidence="1">
    <location>
        <begin position="396"/>
        <end position="472"/>
    </location>
</feature>
<dbReference type="SUPFAM" id="SSF109993">
    <property type="entry name" value="VPS9 domain"/>
    <property type="match status" value="1"/>
</dbReference>
<gene>
    <name evidence="3" type="ORF">VC83_05481</name>
</gene>
<dbReference type="GO" id="GO:0030139">
    <property type="term" value="C:endocytic vesicle"/>
    <property type="evidence" value="ECO:0007669"/>
    <property type="project" value="TreeGrafter"/>
</dbReference>